<feature type="compositionally biased region" description="Low complexity" evidence="2">
    <location>
        <begin position="123"/>
        <end position="132"/>
    </location>
</feature>
<accession>B9W9X4</accession>
<dbReference type="Proteomes" id="UP000002605">
    <property type="component" value="Chromosome 1"/>
</dbReference>
<feature type="region of interest" description="Disordered" evidence="2">
    <location>
        <begin position="83"/>
        <end position="137"/>
    </location>
</feature>
<dbReference type="KEGG" id="cdu:CD36_12550"/>
<evidence type="ECO:0000256" key="1">
    <source>
        <dbReference type="SAM" id="Coils"/>
    </source>
</evidence>
<dbReference type="GeneID" id="8045446"/>
<dbReference type="RefSeq" id="XP_002417894.1">
    <property type="nucleotide sequence ID" value="XM_002417849.1"/>
</dbReference>
<feature type="compositionally biased region" description="Acidic residues" evidence="2">
    <location>
        <begin position="158"/>
        <end position="185"/>
    </location>
</feature>
<evidence type="ECO:0000313" key="4">
    <source>
        <dbReference type="EMBL" id="CAX45612.1"/>
    </source>
</evidence>
<evidence type="ECO:0000256" key="2">
    <source>
        <dbReference type="SAM" id="MobiDB-lite"/>
    </source>
</evidence>
<feature type="region of interest" description="Disordered" evidence="2">
    <location>
        <begin position="260"/>
        <end position="285"/>
    </location>
</feature>
<dbReference type="HOGENOM" id="CLU_595794_0_0_1"/>
<keyword evidence="1" id="KW-0175">Coiled coil</keyword>
<dbReference type="EMBL" id="FM992688">
    <property type="protein sequence ID" value="CAX45612.1"/>
    <property type="molecule type" value="Genomic_DNA"/>
</dbReference>
<evidence type="ECO:0000313" key="3">
    <source>
        <dbReference type="CGD" id="CAL0000170240"/>
    </source>
</evidence>
<dbReference type="CGD" id="CAL0000170240">
    <property type="gene designation" value="Cd36_12550"/>
</dbReference>
<feature type="coiled-coil region" evidence="1">
    <location>
        <begin position="25"/>
        <end position="59"/>
    </location>
</feature>
<gene>
    <name evidence="3" type="ordered locus">Cd36_12550</name>
    <name evidence="4" type="ORF">CD36_12550</name>
</gene>
<name>B9W9X4_CANDC</name>
<protein>
    <submittedName>
        <fullName evidence="4">Uncharacterized protein</fullName>
    </submittedName>
</protein>
<reference evidence="4 5" key="1">
    <citation type="journal article" date="2009" name="Genome Res.">
        <title>Comparative genomics of the fungal pathogens Candida dubliniensis and Candida albicans.</title>
        <authorList>
            <person name="Jackson A.P."/>
            <person name="Gamble J.A."/>
            <person name="Yeomans T."/>
            <person name="Moran G.P."/>
            <person name="Saunders D."/>
            <person name="Harris D."/>
            <person name="Aslett M."/>
            <person name="Barrell J.F."/>
            <person name="Butler G."/>
            <person name="Citiulo F."/>
            <person name="Coleman D.C."/>
            <person name="de Groot P.W.J."/>
            <person name="Goodwin T.J."/>
            <person name="Quail M.A."/>
            <person name="McQuillan J."/>
            <person name="Munro C.A."/>
            <person name="Pain A."/>
            <person name="Poulter R.T."/>
            <person name="Rajandream M.A."/>
            <person name="Renauld H."/>
            <person name="Spiering M.J."/>
            <person name="Tivey A."/>
            <person name="Gow N.A.R."/>
            <person name="Barrell B."/>
            <person name="Sullivan D.J."/>
            <person name="Berriman M."/>
        </authorList>
    </citation>
    <scope>NUCLEOTIDE SEQUENCE [LARGE SCALE GENOMIC DNA]</scope>
    <source>
        <strain evidence="5">CD36 / ATCC MYA-646 / CBS 7987 / NCPF 3949 / NRRL Y-17841</strain>
    </source>
</reference>
<dbReference type="VEuPathDB" id="FungiDB:CD36_12550"/>
<keyword evidence="5" id="KW-1185">Reference proteome</keyword>
<dbReference type="OrthoDB" id="4083304at2759"/>
<feature type="region of interest" description="Disordered" evidence="2">
    <location>
        <begin position="154"/>
        <end position="194"/>
    </location>
</feature>
<dbReference type="eggNOG" id="ENOG502S084">
    <property type="taxonomic scope" value="Eukaryota"/>
</dbReference>
<dbReference type="AlphaFoldDB" id="B9W9X4"/>
<sequence>MNRGIRPEFNEKLIKLFENELHEVRREDSLKIVKLQQEIENLKSIIKSKDEEILRLKNDQPQPQPQLQPQQMLKPLLPGIKLENENGNGNSLSFNKYSKHPSLTVSPIKRNQSIKNSKFVKPNNNNNNNNNNDPTCNIDKRFVKSMYDNIHLIPTQYSDDDDDEKEEDIGVQTDQDNENNDDDGNDHENKFKISPIKLKVQFSSQGSNTISPKRKYSDYETTMNLSKNSSPIKKIPKLTKSNYESSTPTQCLSSSIVNLSQQEQQQDQQQEQKRKSISVLSPKSTNIPDCSCKNRQQCEHYQNDQIEDKEIVEDSQENSEEIITINNLFPSSASLLSSSFHIEIPENYNTIILQRKYRLQFYINKYYNDVNFKINFRQHPTKLIDWDEVDFILNENYKPDKFIQFLNRNNIKNSKQFEKFKKLYQHSTTTTTTTNNNNNELSHLEQFEFEDKLSQIFDKFQSPPGFMQSEFPNTQEYNHRQEIIKQRQLKRIKRRIKDCIMIQDDKQIGEFVFAIEIFNLYVISNRWYIK</sequence>
<proteinExistence type="predicted"/>
<evidence type="ECO:0000313" key="5">
    <source>
        <dbReference type="Proteomes" id="UP000002605"/>
    </source>
</evidence>
<organism evidence="4 5">
    <name type="scientific">Candida dubliniensis (strain CD36 / ATCC MYA-646 / CBS 7987 / NCPF 3949 / NRRL Y-17841)</name>
    <name type="common">Yeast</name>
    <dbReference type="NCBI Taxonomy" id="573826"/>
    <lineage>
        <taxon>Eukaryota</taxon>
        <taxon>Fungi</taxon>
        <taxon>Dikarya</taxon>
        <taxon>Ascomycota</taxon>
        <taxon>Saccharomycotina</taxon>
        <taxon>Pichiomycetes</taxon>
        <taxon>Debaryomycetaceae</taxon>
        <taxon>Candida/Lodderomyces clade</taxon>
        <taxon>Candida</taxon>
    </lineage>
</organism>
<feature type="compositionally biased region" description="Polar residues" evidence="2">
    <location>
        <begin position="85"/>
        <end position="116"/>
    </location>
</feature>